<accession>A0A2C7YRL5</accession>
<dbReference type="InterPro" id="IPR050114">
    <property type="entry name" value="UPF0173_UPF0282_UlaG_hydrolase"/>
</dbReference>
<dbReference type="SMART" id="SM00849">
    <property type="entry name" value="Lactamase_B"/>
    <property type="match status" value="1"/>
</dbReference>
<dbReference type="EMBL" id="LT576035">
    <property type="protein sequence ID" value="SBN38322.1"/>
    <property type="molecule type" value="Genomic_DNA"/>
</dbReference>
<evidence type="ECO:0000313" key="3">
    <source>
        <dbReference type="EMBL" id="SCQ76779.1"/>
    </source>
</evidence>
<evidence type="ECO:0000259" key="1">
    <source>
        <dbReference type="SMART" id="SM00849"/>
    </source>
</evidence>
<gene>
    <name evidence="2" type="ORF">PFR_JS10_679</name>
    <name evidence="3" type="ORF">PFR_JS23_697</name>
</gene>
<dbReference type="InterPro" id="IPR036866">
    <property type="entry name" value="RibonucZ/Hydroxyglut_hydro"/>
</dbReference>
<evidence type="ECO:0000313" key="2">
    <source>
        <dbReference type="EMBL" id="SBN38322.1"/>
    </source>
</evidence>
<dbReference type="InterPro" id="IPR001279">
    <property type="entry name" value="Metallo-B-lactamas"/>
</dbReference>
<sequence>MGESATAGFPMPVITGAYPWDSAHGHSGDMKITRFGHSCVLVEAGGARVLIDPGVYSRGWESIATPDAVFITHRHADHADPVRLPAYLADRPDLPCYVEPGVNEQLIVPTTTAMASGQQITLGQLTVTVVGGLHAVIHSDIPRVGNFGLVLRALGEPSVFHPGDALDVTPDDIDVLCVPMMAPWEKVSQTIDFVRGVAPRQMIPIHDGLLNDDGFWMIAGHLSARTTAQFVPVRDPRPWTVTRGITL</sequence>
<dbReference type="PANTHER" id="PTHR43546:SF3">
    <property type="entry name" value="UPF0173 METAL-DEPENDENT HYDROLASE MJ1163"/>
    <property type="match status" value="1"/>
</dbReference>
<dbReference type="AlphaFoldDB" id="A0A2C7YRL5"/>
<evidence type="ECO:0000313" key="4">
    <source>
        <dbReference type="Proteomes" id="UP000250080"/>
    </source>
</evidence>
<dbReference type="PANTHER" id="PTHR43546">
    <property type="entry name" value="UPF0173 METAL-DEPENDENT HYDROLASE MJ1163-RELATED"/>
    <property type="match status" value="1"/>
</dbReference>
<keyword evidence="2" id="KW-0378">Hydrolase</keyword>
<dbReference type="Pfam" id="PF13483">
    <property type="entry name" value="Lactamase_B_3"/>
    <property type="match status" value="1"/>
</dbReference>
<reference evidence="2" key="1">
    <citation type="submission" date="2016-05" db="EMBL/GenBank/DDBJ databases">
        <authorList>
            <person name="Lavstsen T."/>
            <person name="Jespersen J.S."/>
        </authorList>
    </citation>
    <scope>NUCLEOTIDE SEQUENCE</scope>
    <source>
        <strain evidence="2">PFRJS10</strain>
    </source>
</reference>
<proteinExistence type="predicted"/>
<feature type="domain" description="Metallo-beta-lactamase" evidence="1">
    <location>
        <begin position="36"/>
        <end position="206"/>
    </location>
</feature>
<dbReference type="SUPFAM" id="SSF56281">
    <property type="entry name" value="Metallo-hydrolase/oxidoreductase"/>
    <property type="match status" value="1"/>
</dbReference>
<protein>
    <submittedName>
        <fullName evidence="2">Zn-dependent hydrolase of the beta-lactamase fold-like protein</fullName>
    </submittedName>
</protein>
<dbReference type="Proteomes" id="UP000250080">
    <property type="component" value="Chromosome I"/>
</dbReference>
<organism evidence="2">
    <name type="scientific">Propionibacterium freudenreichii</name>
    <dbReference type="NCBI Taxonomy" id="1744"/>
    <lineage>
        <taxon>Bacteria</taxon>
        <taxon>Bacillati</taxon>
        <taxon>Actinomycetota</taxon>
        <taxon>Actinomycetes</taxon>
        <taxon>Propionibacteriales</taxon>
        <taxon>Propionibacteriaceae</taxon>
        <taxon>Propionibacterium</taxon>
    </lineage>
</organism>
<reference evidence="3 4" key="2">
    <citation type="submission" date="2016-09" db="EMBL/GenBank/DDBJ databases">
        <authorList>
            <person name="Laine KS P."/>
        </authorList>
    </citation>
    <scope>NUCLEOTIDE SEQUENCE [LARGE SCALE GENOMIC DNA]</scope>
    <source>
        <strain evidence="3">PFRJS-23</strain>
    </source>
</reference>
<dbReference type="EMBL" id="LT618793">
    <property type="protein sequence ID" value="SCQ76779.1"/>
    <property type="molecule type" value="Genomic_DNA"/>
</dbReference>
<name>A0A2C7YRL5_9ACTN</name>
<dbReference type="Gene3D" id="3.60.15.10">
    <property type="entry name" value="Ribonuclease Z/Hydroxyacylglutathione hydrolase-like"/>
    <property type="match status" value="1"/>
</dbReference>
<dbReference type="GO" id="GO:0016787">
    <property type="term" value="F:hydrolase activity"/>
    <property type="evidence" value="ECO:0007669"/>
    <property type="project" value="UniProtKB-KW"/>
</dbReference>